<reference evidence="3" key="1">
    <citation type="submission" date="2021-01" db="EMBL/GenBank/DDBJ databases">
        <authorList>
            <person name="Corre E."/>
            <person name="Pelletier E."/>
            <person name="Niang G."/>
            <person name="Scheremetjew M."/>
            <person name="Finn R."/>
            <person name="Kale V."/>
            <person name="Holt S."/>
            <person name="Cochrane G."/>
            <person name="Meng A."/>
            <person name="Brown T."/>
            <person name="Cohen L."/>
        </authorList>
    </citation>
    <scope>NUCLEOTIDE SEQUENCE</scope>
    <source>
        <strain evidence="3">GSBS06</strain>
    </source>
</reference>
<keyword evidence="2" id="KW-1133">Transmembrane helix</keyword>
<feature type="compositionally biased region" description="Low complexity" evidence="1">
    <location>
        <begin position="83"/>
        <end position="100"/>
    </location>
</feature>
<evidence type="ECO:0000256" key="2">
    <source>
        <dbReference type="SAM" id="Phobius"/>
    </source>
</evidence>
<gene>
    <name evidence="3" type="ORF">ASTO00021_LOCUS12254</name>
</gene>
<feature type="region of interest" description="Disordered" evidence="1">
    <location>
        <begin position="58"/>
        <end position="117"/>
    </location>
</feature>
<evidence type="ECO:0000313" key="3">
    <source>
        <dbReference type="EMBL" id="CAE0442139.1"/>
    </source>
</evidence>
<sequence>MVEQAQKKKGCLYLALLYFVVSVFVDFKQIYTYLGSPTVEVAGETTIANTTTSTYVTITKESSHRNEKPRPQENKDVVFDNESPSSSPSTSPTETRMSSPPSSPPPSSPPTSSTTNATATVVNETTSKINTVVSANTATNANTSAATLILRKESSNKKKHRTRPHELAQERVKTYIAWHSSSKLHGELKRCGNNATNCSVLQQRRFIVGEYSCPHQLGNRVHVLLNALIFGIVTNRTLLWKYCDLEDICPHHGDKSGCDKWLELNSWVPGYEEWSYLLGKEQKKLVESHINARLNKLGKFDTVGGTMLNVGKMEQQQVGDILSRNRNLYKYLENPKLQAIAQDLFAAGKFYTYGMAFNALFTFSLATLPQSLRDQNNSDIPQTLTTIALHSRHQWNVLKGDKVEKELKCLNQTFHKLAPKTKEEKGFPCAVHLMSDRNLTLNVLKPVVRNVFNCTAVVAAHHEGEGLNQEHGPFAGPGFLQDLALAFFHVTDGVIIHKGSTASMLLAELVTYRAVTNNLPPPSTCTHKVFHLFHQHIMII</sequence>
<proteinExistence type="predicted"/>
<name>A0A7S3PKA3_9STRA</name>
<organism evidence="3">
    <name type="scientific">Aplanochytrium stocchinoi</name>
    <dbReference type="NCBI Taxonomy" id="215587"/>
    <lineage>
        <taxon>Eukaryota</taxon>
        <taxon>Sar</taxon>
        <taxon>Stramenopiles</taxon>
        <taxon>Bigyra</taxon>
        <taxon>Labyrinthulomycetes</taxon>
        <taxon>Thraustochytrida</taxon>
        <taxon>Thraustochytriidae</taxon>
        <taxon>Aplanochytrium</taxon>
    </lineage>
</organism>
<dbReference type="AlphaFoldDB" id="A0A7S3PKA3"/>
<evidence type="ECO:0000256" key="1">
    <source>
        <dbReference type="SAM" id="MobiDB-lite"/>
    </source>
</evidence>
<dbReference type="EMBL" id="HBIN01016142">
    <property type="protein sequence ID" value="CAE0442139.1"/>
    <property type="molecule type" value="Transcribed_RNA"/>
</dbReference>
<keyword evidence="2" id="KW-0812">Transmembrane</keyword>
<accession>A0A7S3PKA3</accession>
<keyword evidence="2" id="KW-0472">Membrane</keyword>
<feature type="compositionally biased region" description="Basic and acidic residues" evidence="1">
    <location>
        <begin position="61"/>
        <end position="78"/>
    </location>
</feature>
<protein>
    <submittedName>
        <fullName evidence="3">Uncharacterized protein</fullName>
    </submittedName>
</protein>
<feature type="transmembrane region" description="Helical" evidence="2">
    <location>
        <begin position="12"/>
        <end position="31"/>
    </location>
</feature>